<dbReference type="Proteomes" id="UP000626026">
    <property type="component" value="Unassembled WGS sequence"/>
</dbReference>
<keyword evidence="3" id="KW-0238">DNA-binding</keyword>
<dbReference type="PROSITE" id="PS50931">
    <property type="entry name" value="HTH_LYSR"/>
    <property type="match status" value="1"/>
</dbReference>
<dbReference type="SUPFAM" id="SSF46785">
    <property type="entry name" value="Winged helix' DNA-binding domain"/>
    <property type="match status" value="1"/>
</dbReference>
<dbReference type="InterPro" id="IPR036390">
    <property type="entry name" value="WH_DNA-bd_sf"/>
</dbReference>
<keyword evidence="4" id="KW-0804">Transcription</keyword>
<dbReference type="Gene3D" id="3.40.190.290">
    <property type="match status" value="1"/>
</dbReference>
<dbReference type="RefSeq" id="WP_187785181.1">
    <property type="nucleotide sequence ID" value="NZ_JACTVA010000025.1"/>
</dbReference>
<dbReference type="PANTHER" id="PTHR30427">
    <property type="entry name" value="TRANSCRIPTIONAL ACTIVATOR PROTEIN LYSR"/>
    <property type="match status" value="1"/>
</dbReference>
<evidence type="ECO:0000256" key="1">
    <source>
        <dbReference type="ARBA" id="ARBA00009437"/>
    </source>
</evidence>
<dbReference type="SUPFAM" id="SSF53850">
    <property type="entry name" value="Periplasmic binding protein-like II"/>
    <property type="match status" value="1"/>
</dbReference>
<evidence type="ECO:0000259" key="5">
    <source>
        <dbReference type="PROSITE" id="PS50931"/>
    </source>
</evidence>
<evidence type="ECO:0000256" key="4">
    <source>
        <dbReference type="ARBA" id="ARBA00023163"/>
    </source>
</evidence>
<dbReference type="EMBL" id="JACTVA010000025">
    <property type="protein sequence ID" value="MBC9208016.1"/>
    <property type="molecule type" value="Genomic_DNA"/>
</dbReference>
<organism evidence="6 7">
    <name type="scientific">Teichococcus aerophilus</name>
    <dbReference type="NCBI Taxonomy" id="1224513"/>
    <lineage>
        <taxon>Bacteria</taxon>
        <taxon>Pseudomonadati</taxon>
        <taxon>Pseudomonadota</taxon>
        <taxon>Alphaproteobacteria</taxon>
        <taxon>Acetobacterales</taxon>
        <taxon>Roseomonadaceae</taxon>
        <taxon>Roseomonas</taxon>
    </lineage>
</organism>
<feature type="domain" description="HTH lysR-type" evidence="5">
    <location>
        <begin position="5"/>
        <end position="62"/>
    </location>
</feature>
<dbReference type="InterPro" id="IPR005119">
    <property type="entry name" value="LysR_subst-bd"/>
</dbReference>
<sequence>MPRSLNLRQIEAFAAVIAAGTITEAAQMLDRSQSAVTRLIQELEAELGYKLLHRNGPRITPTERGVLFHVEVERHLVGLRHLRDRAEAIGRDERPAIEVVAIAALAVGILPQALARLAEGEMPRQVHLRSASAEQLAQSVAARTADLGVSSLPVSSPELTLHWSAEAPCVAVLRQDDPLAAEGVVQLRQLTGRRLIATGNPYRLRRRVDDALREAGVAPQAVIDANTSLAAMGAVRAGLGVALIEPVTPASFPLEGVVYRPVDADIPFAWGMVTAMGRPVPAAIRSLMAEIAVVSAATIRGLRSLGVEEDAVGPR</sequence>
<accession>A0ABR7RNY8</accession>
<dbReference type="Pfam" id="PF03466">
    <property type="entry name" value="LysR_substrate"/>
    <property type="match status" value="1"/>
</dbReference>
<name>A0ABR7RNY8_9PROT</name>
<evidence type="ECO:0000256" key="3">
    <source>
        <dbReference type="ARBA" id="ARBA00023125"/>
    </source>
</evidence>
<dbReference type="Gene3D" id="1.10.10.10">
    <property type="entry name" value="Winged helix-like DNA-binding domain superfamily/Winged helix DNA-binding domain"/>
    <property type="match status" value="1"/>
</dbReference>
<comment type="similarity">
    <text evidence="1">Belongs to the LysR transcriptional regulatory family.</text>
</comment>
<evidence type="ECO:0000256" key="2">
    <source>
        <dbReference type="ARBA" id="ARBA00023015"/>
    </source>
</evidence>
<comment type="caution">
    <text evidence="6">The sequence shown here is derived from an EMBL/GenBank/DDBJ whole genome shotgun (WGS) entry which is preliminary data.</text>
</comment>
<evidence type="ECO:0000313" key="6">
    <source>
        <dbReference type="EMBL" id="MBC9208016.1"/>
    </source>
</evidence>
<keyword evidence="7" id="KW-1185">Reference proteome</keyword>
<dbReference type="InterPro" id="IPR000847">
    <property type="entry name" value="LysR_HTH_N"/>
</dbReference>
<dbReference type="PANTHER" id="PTHR30427:SF1">
    <property type="entry name" value="TRANSCRIPTIONAL ACTIVATOR PROTEIN LYSR"/>
    <property type="match status" value="1"/>
</dbReference>
<proteinExistence type="inferred from homology"/>
<gene>
    <name evidence="6" type="ORF">IBL26_14315</name>
</gene>
<dbReference type="InterPro" id="IPR036388">
    <property type="entry name" value="WH-like_DNA-bd_sf"/>
</dbReference>
<dbReference type="Pfam" id="PF00126">
    <property type="entry name" value="HTH_1"/>
    <property type="match status" value="1"/>
</dbReference>
<reference evidence="6 7" key="1">
    <citation type="journal article" date="2013" name="Int. J. Syst. Evol. Microbiol.">
        <title>Roseomonas aerophila sp. nov., isolated from air.</title>
        <authorList>
            <person name="Kim S.J."/>
            <person name="Weon H.Y."/>
            <person name="Ahn J.H."/>
            <person name="Hong S.B."/>
            <person name="Seok S.J."/>
            <person name="Whang K.S."/>
            <person name="Kwon S.W."/>
        </authorList>
    </citation>
    <scope>NUCLEOTIDE SEQUENCE [LARGE SCALE GENOMIC DNA]</scope>
    <source>
        <strain evidence="6 7">NBRC 108923</strain>
    </source>
</reference>
<protein>
    <submittedName>
        <fullName evidence="6">LysR family transcriptional regulator</fullName>
    </submittedName>
</protein>
<keyword evidence="2" id="KW-0805">Transcription regulation</keyword>
<dbReference type="PRINTS" id="PR00039">
    <property type="entry name" value="HTHLYSR"/>
</dbReference>
<evidence type="ECO:0000313" key="7">
    <source>
        <dbReference type="Proteomes" id="UP000626026"/>
    </source>
</evidence>